<dbReference type="GO" id="GO:0006096">
    <property type="term" value="P:glycolytic process"/>
    <property type="evidence" value="ECO:0007669"/>
    <property type="project" value="UniProtKB-UniRule"/>
</dbReference>
<dbReference type="PANTHER" id="PTHR31637">
    <property type="entry name" value="2,3-BISPHOSPHOGLYCERATE-INDEPENDENT PHOSPHOGLYCERATE MUTASE"/>
    <property type="match status" value="1"/>
</dbReference>
<evidence type="ECO:0000256" key="3">
    <source>
        <dbReference type="ARBA" id="ARBA00008819"/>
    </source>
</evidence>
<dbReference type="EMBL" id="JAATJA010000001">
    <property type="protein sequence ID" value="NJB66622.1"/>
    <property type="molecule type" value="Genomic_DNA"/>
</dbReference>
<dbReference type="InterPro" id="IPR005995">
    <property type="entry name" value="Pgm_bpd_ind"/>
</dbReference>
<feature type="binding site" evidence="10 13">
    <location>
        <position position="403"/>
    </location>
    <ligand>
        <name>Mn(2+)</name>
        <dbReference type="ChEBI" id="CHEBI:29035"/>
        <label>1</label>
    </ligand>
</feature>
<dbReference type="CDD" id="cd16010">
    <property type="entry name" value="iPGM"/>
    <property type="match status" value="1"/>
</dbReference>
<evidence type="ECO:0000256" key="1">
    <source>
        <dbReference type="ARBA" id="ARBA00000370"/>
    </source>
</evidence>
<feature type="binding site" evidence="10 12">
    <location>
        <begin position="153"/>
        <end position="154"/>
    </location>
    <ligand>
        <name>substrate</name>
    </ligand>
</feature>
<name>A0A846QJG6_9BACT</name>
<dbReference type="GO" id="GO:0030145">
    <property type="term" value="F:manganese ion binding"/>
    <property type="evidence" value="ECO:0007669"/>
    <property type="project" value="UniProtKB-UniRule"/>
</dbReference>
<dbReference type="NCBIfam" id="TIGR01307">
    <property type="entry name" value="pgm_bpd_ind"/>
    <property type="match status" value="1"/>
</dbReference>
<dbReference type="HAMAP" id="MF_01038">
    <property type="entry name" value="GpmI"/>
    <property type="match status" value="1"/>
</dbReference>
<keyword evidence="5 10" id="KW-0479">Metal-binding</keyword>
<dbReference type="Gene3D" id="3.40.720.10">
    <property type="entry name" value="Alkaline Phosphatase, subunit A"/>
    <property type="match status" value="1"/>
</dbReference>
<comment type="cofactor">
    <cofactor evidence="10">
        <name>Mn(2+)</name>
        <dbReference type="ChEBI" id="CHEBI:29035"/>
    </cofactor>
    <text evidence="10">Binds 2 manganese ions per subunit.</text>
</comment>
<feature type="binding site" evidence="10 13">
    <location>
        <position position="407"/>
    </location>
    <ligand>
        <name>Mn(2+)</name>
        <dbReference type="ChEBI" id="CHEBI:29035"/>
        <label>1</label>
    </ligand>
</feature>
<keyword evidence="8 10" id="KW-0413">Isomerase</keyword>
<feature type="binding site" evidence="10 12">
    <location>
        <position position="185"/>
    </location>
    <ligand>
        <name>substrate</name>
    </ligand>
</feature>
<dbReference type="SUPFAM" id="SSF53649">
    <property type="entry name" value="Alkaline phosphatase-like"/>
    <property type="match status" value="1"/>
</dbReference>
<dbReference type="PANTHER" id="PTHR31637:SF0">
    <property type="entry name" value="2,3-BISPHOSPHOGLYCERATE-INDEPENDENT PHOSPHOGLYCERATE MUTASE"/>
    <property type="match status" value="1"/>
</dbReference>
<dbReference type="InterPro" id="IPR011258">
    <property type="entry name" value="BPG-indep_PGM_N"/>
</dbReference>
<dbReference type="PIRSF" id="PIRSF001492">
    <property type="entry name" value="IPGAM"/>
    <property type="match status" value="1"/>
</dbReference>
<dbReference type="Gene3D" id="3.40.1450.10">
    <property type="entry name" value="BPG-independent phosphoglycerate mutase, domain B"/>
    <property type="match status" value="1"/>
</dbReference>
<feature type="binding site" evidence="10 13">
    <location>
        <position position="462"/>
    </location>
    <ligand>
        <name>Mn(2+)</name>
        <dbReference type="ChEBI" id="CHEBI:29035"/>
        <label>1</label>
    </ligand>
</feature>
<feature type="binding site" evidence="10 12">
    <location>
        <position position="124"/>
    </location>
    <ligand>
        <name>substrate</name>
    </ligand>
</feature>
<feature type="binding site" evidence="10 13">
    <location>
        <position position="13"/>
    </location>
    <ligand>
        <name>Mn(2+)</name>
        <dbReference type="ChEBI" id="CHEBI:29035"/>
        <label>2</label>
    </ligand>
</feature>
<comment type="pathway">
    <text evidence="2 10">Carbohydrate degradation; glycolysis; pyruvate from D-glyceraldehyde 3-phosphate: step 3/5.</text>
</comment>
<evidence type="ECO:0000256" key="4">
    <source>
        <dbReference type="ARBA" id="ARBA00012026"/>
    </source>
</evidence>
<evidence type="ECO:0000256" key="8">
    <source>
        <dbReference type="ARBA" id="ARBA00023235"/>
    </source>
</evidence>
<feature type="binding site" evidence="10 12">
    <location>
        <position position="335"/>
    </location>
    <ligand>
        <name>substrate</name>
    </ligand>
</feature>
<accession>A0A846QJG6</accession>
<evidence type="ECO:0000256" key="5">
    <source>
        <dbReference type="ARBA" id="ARBA00022723"/>
    </source>
</evidence>
<proteinExistence type="inferred from homology"/>
<dbReference type="InterPro" id="IPR017850">
    <property type="entry name" value="Alkaline_phosphatase_core_sf"/>
</dbReference>
<protein>
    <recommendedName>
        <fullName evidence="9 10">2,3-bisphosphoglycerate-independent phosphoglycerate mutase</fullName>
        <shortName evidence="10">BPG-independent PGAM</shortName>
        <shortName evidence="10">Phosphoglyceromutase</shortName>
        <shortName evidence="10">iPGM</shortName>
        <ecNumber evidence="4 10">5.4.2.12</ecNumber>
    </recommendedName>
</protein>
<dbReference type="Pfam" id="PF06415">
    <property type="entry name" value="iPGM_N"/>
    <property type="match status" value="1"/>
</dbReference>
<keyword evidence="17" id="KW-1185">Reference proteome</keyword>
<evidence type="ECO:0000313" key="16">
    <source>
        <dbReference type="EMBL" id="NJB66622.1"/>
    </source>
</evidence>
<dbReference type="FunFam" id="3.40.1450.10:FF:000001">
    <property type="entry name" value="2,3-bisphosphoglycerate-independent phosphoglycerate mutase"/>
    <property type="match status" value="1"/>
</dbReference>
<evidence type="ECO:0000256" key="11">
    <source>
        <dbReference type="PIRSR" id="PIRSR001492-1"/>
    </source>
</evidence>
<comment type="catalytic activity">
    <reaction evidence="1 10">
        <text>(2R)-2-phosphoglycerate = (2R)-3-phosphoglycerate</text>
        <dbReference type="Rhea" id="RHEA:15901"/>
        <dbReference type="ChEBI" id="CHEBI:58272"/>
        <dbReference type="ChEBI" id="CHEBI:58289"/>
        <dbReference type="EC" id="5.4.2.12"/>
    </reaction>
</comment>
<feature type="domain" description="BPG-independent PGAM N-terminal" evidence="15">
    <location>
        <begin position="83"/>
        <end position="298"/>
    </location>
</feature>
<feature type="binding site" evidence="10 13">
    <location>
        <position position="63"/>
    </location>
    <ligand>
        <name>Mn(2+)</name>
        <dbReference type="ChEBI" id="CHEBI:29035"/>
        <label>2</label>
    </ligand>
</feature>
<feature type="binding site" evidence="10 13">
    <location>
        <position position="444"/>
    </location>
    <ligand>
        <name>Mn(2+)</name>
        <dbReference type="ChEBI" id="CHEBI:29035"/>
        <label>2</label>
    </ligand>
</feature>
<dbReference type="EC" id="5.4.2.12" evidence="4 10"/>
<dbReference type="InterPro" id="IPR006124">
    <property type="entry name" value="Metalloenzyme"/>
</dbReference>
<keyword evidence="6 10" id="KW-0324">Glycolysis</keyword>
<evidence type="ECO:0000256" key="10">
    <source>
        <dbReference type="HAMAP-Rule" id="MF_01038"/>
    </source>
</evidence>
<comment type="function">
    <text evidence="10">Catalyzes the interconversion of 2-phosphoglycerate and 3-phosphoglycerate.</text>
</comment>
<evidence type="ECO:0000256" key="12">
    <source>
        <dbReference type="PIRSR" id="PIRSR001492-2"/>
    </source>
</evidence>
<evidence type="ECO:0000256" key="6">
    <source>
        <dbReference type="ARBA" id="ARBA00023152"/>
    </source>
</evidence>
<feature type="binding site" evidence="10 13">
    <location>
        <position position="445"/>
    </location>
    <ligand>
        <name>Mn(2+)</name>
        <dbReference type="ChEBI" id="CHEBI:29035"/>
        <label>2</label>
    </ligand>
</feature>
<dbReference type="Proteomes" id="UP000580856">
    <property type="component" value="Unassembled WGS sequence"/>
</dbReference>
<dbReference type="InterPro" id="IPR036646">
    <property type="entry name" value="PGAM_B_sf"/>
</dbReference>
<dbReference type="UniPathway" id="UPA00109">
    <property type="reaction ID" value="UER00186"/>
</dbReference>
<feature type="binding site" evidence="10 12">
    <location>
        <begin position="261"/>
        <end position="264"/>
    </location>
    <ligand>
        <name>substrate</name>
    </ligand>
</feature>
<comment type="similarity">
    <text evidence="3 10">Belongs to the BPG-independent phosphoglycerate mutase family.</text>
</comment>
<evidence type="ECO:0000313" key="17">
    <source>
        <dbReference type="Proteomes" id="UP000580856"/>
    </source>
</evidence>
<comment type="subunit">
    <text evidence="10">Monomer.</text>
</comment>
<feature type="domain" description="Metalloenzyme" evidence="14">
    <location>
        <begin position="6"/>
        <end position="499"/>
    </location>
</feature>
<evidence type="ECO:0000256" key="2">
    <source>
        <dbReference type="ARBA" id="ARBA00004798"/>
    </source>
</evidence>
<organism evidence="16 17">
    <name type="scientific">Desulfobaculum xiamenense</name>
    <dbReference type="NCBI Taxonomy" id="995050"/>
    <lineage>
        <taxon>Bacteria</taxon>
        <taxon>Pseudomonadati</taxon>
        <taxon>Thermodesulfobacteriota</taxon>
        <taxon>Desulfovibrionia</taxon>
        <taxon>Desulfovibrionales</taxon>
        <taxon>Desulfovibrionaceae</taxon>
        <taxon>Desulfobaculum</taxon>
    </lineage>
</organism>
<evidence type="ECO:0000256" key="7">
    <source>
        <dbReference type="ARBA" id="ARBA00023211"/>
    </source>
</evidence>
<dbReference type="AlphaFoldDB" id="A0A846QJG6"/>
<comment type="caution">
    <text evidence="16">The sequence shown here is derived from an EMBL/GenBank/DDBJ whole genome shotgun (WGS) entry which is preliminary data.</text>
</comment>
<dbReference type="Pfam" id="PF01676">
    <property type="entry name" value="Metalloenzyme"/>
    <property type="match status" value="1"/>
</dbReference>
<dbReference type="GO" id="GO:0004619">
    <property type="term" value="F:phosphoglycerate mutase activity"/>
    <property type="evidence" value="ECO:0007669"/>
    <property type="project" value="UniProtKB-UniRule"/>
</dbReference>
<keyword evidence="7 10" id="KW-0464">Manganese</keyword>
<gene>
    <name evidence="10" type="primary">gpmI</name>
    <name evidence="16" type="ORF">GGQ74_000262</name>
</gene>
<dbReference type="SUPFAM" id="SSF64158">
    <property type="entry name" value="2,3-Bisphosphoglycerate-independent phosphoglycerate mutase, substrate-binding domain"/>
    <property type="match status" value="1"/>
</dbReference>
<reference evidence="16 17" key="1">
    <citation type="submission" date="2020-03" db="EMBL/GenBank/DDBJ databases">
        <title>Genomic Encyclopedia of Type Strains, Phase IV (KMG-IV): sequencing the most valuable type-strain genomes for metagenomic binning, comparative biology and taxonomic classification.</title>
        <authorList>
            <person name="Goeker M."/>
        </authorList>
    </citation>
    <scope>NUCLEOTIDE SEQUENCE [LARGE SCALE GENOMIC DNA]</scope>
    <source>
        <strain evidence="16 17">DSM 24233</strain>
    </source>
</reference>
<evidence type="ECO:0000256" key="13">
    <source>
        <dbReference type="PIRSR" id="PIRSR001492-3"/>
    </source>
</evidence>
<dbReference type="GO" id="GO:0006007">
    <property type="term" value="P:glucose catabolic process"/>
    <property type="evidence" value="ECO:0007669"/>
    <property type="project" value="InterPro"/>
</dbReference>
<dbReference type="GO" id="GO:0005829">
    <property type="term" value="C:cytosol"/>
    <property type="evidence" value="ECO:0007669"/>
    <property type="project" value="TreeGrafter"/>
</dbReference>
<evidence type="ECO:0000259" key="15">
    <source>
        <dbReference type="Pfam" id="PF06415"/>
    </source>
</evidence>
<evidence type="ECO:0000256" key="9">
    <source>
        <dbReference type="ARBA" id="ARBA00071648"/>
    </source>
</evidence>
<dbReference type="RefSeq" id="WP_167939744.1">
    <property type="nucleotide sequence ID" value="NZ_JAATJA010000001.1"/>
</dbReference>
<feature type="active site" description="Phosphoserine intermediate" evidence="10 11">
    <location>
        <position position="63"/>
    </location>
</feature>
<feature type="binding site" evidence="10 12">
    <location>
        <position position="191"/>
    </location>
    <ligand>
        <name>substrate</name>
    </ligand>
</feature>
<evidence type="ECO:0000259" key="14">
    <source>
        <dbReference type="Pfam" id="PF01676"/>
    </source>
</evidence>
<sequence length="514" mass="55331">MSDYTPTLLLILDGWGIAPAGEGNAVCLAGTPTLDRLKSEYPSTALDCSGRAVGLPDGFMGNSEVGHMNIGAGRVVYQDMTRIDMSIEDGTFAERPALVELLASAKATGGRLHLMGLLSDGGVHSHINHLFALLAAAKAAGVEVIVHAFMDGRDTAPDSGAGYMERLLAEMARIGWGRVATITGRYYAMDRDRRFERNALAYAAMTSGEGKQVTDPLAAVRDAYAAGEFDEFIKPRIVVGPDGEPVGTIADGDAVFFFNFRADRARQIVRTLFDDGFAEFERARRPRLCGLATMTMYEAAFPLPVAFPPVPLTGCMGEVVSSLGLRQLRIAETEKYAHVTYFFNCGREEPFSGEDRKLVPSPREVATYDQKPEMSANEVTSEFERLWSEGGYDFAVLNLANLDMVGHTGIIPAACKAVKTVDECVARIVPAVLARGGRVLLTADHGNAEEMIDASGGPQTAHSKNQVPLVLIENGAAKRRLVPGRLGDIAPTILSLWGVTPPAEMTGRTLVEDF</sequence>